<dbReference type="PROSITE" id="PS50104">
    <property type="entry name" value="TIR"/>
    <property type="match status" value="1"/>
</dbReference>
<evidence type="ECO:0000313" key="4">
    <source>
        <dbReference type="Proteomes" id="UP000325315"/>
    </source>
</evidence>
<dbReference type="Gene3D" id="3.80.10.10">
    <property type="entry name" value="Ribonuclease Inhibitor"/>
    <property type="match status" value="1"/>
</dbReference>
<gene>
    <name evidence="3" type="ORF">EPI10_022267</name>
</gene>
<dbReference type="GO" id="GO:0006952">
    <property type="term" value="P:defense response"/>
    <property type="evidence" value="ECO:0007669"/>
    <property type="project" value="InterPro"/>
</dbReference>
<accession>A0A5B6WKM1</accession>
<keyword evidence="4" id="KW-1185">Reference proteome</keyword>
<dbReference type="Gene3D" id="3.40.50.10140">
    <property type="entry name" value="Toll/interleukin-1 receptor homology (TIR) domain"/>
    <property type="match status" value="1"/>
</dbReference>
<dbReference type="PANTHER" id="PTHR11017:SF479">
    <property type="entry name" value="DISEASE RESISTANCE PROTEIN (TIR-NBS-LRR CLASS) FAMILY"/>
    <property type="match status" value="1"/>
</dbReference>
<dbReference type="EMBL" id="SMMG02000003">
    <property type="protein sequence ID" value="KAA3481943.1"/>
    <property type="molecule type" value="Genomic_DNA"/>
</dbReference>
<dbReference type="SMART" id="SM00255">
    <property type="entry name" value="TIR"/>
    <property type="match status" value="1"/>
</dbReference>
<evidence type="ECO:0000313" key="3">
    <source>
        <dbReference type="EMBL" id="KAA3481943.1"/>
    </source>
</evidence>
<keyword evidence="1" id="KW-0520">NAD</keyword>
<proteinExistence type="predicted"/>
<feature type="domain" description="TIR" evidence="2">
    <location>
        <begin position="10"/>
        <end position="178"/>
    </location>
</feature>
<comment type="caution">
    <text evidence="3">The sequence shown here is derived from an EMBL/GenBank/DDBJ whole genome shotgun (WGS) entry which is preliminary data.</text>
</comment>
<name>A0A5B6WKM1_9ROSI</name>
<dbReference type="SUPFAM" id="SSF52200">
    <property type="entry name" value="Toll/Interleukin receptor TIR domain"/>
    <property type="match status" value="1"/>
</dbReference>
<dbReference type="Pfam" id="PF01582">
    <property type="entry name" value="TIR"/>
    <property type="match status" value="1"/>
</dbReference>
<dbReference type="GO" id="GO:0007165">
    <property type="term" value="P:signal transduction"/>
    <property type="evidence" value="ECO:0007669"/>
    <property type="project" value="InterPro"/>
</dbReference>
<dbReference type="InterPro" id="IPR000157">
    <property type="entry name" value="TIR_dom"/>
</dbReference>
<dbReference type="InterPro" id="IPR044974">
    <property type="entry name" value="Disease_R_plants"/>
</dbReference>
<dbReference type="AlphaFoldDB" id="A0A5B6WKM1"/>
<dbReference type="InterPro" id="IPR032675">
    <property type="entry name" value="LRR_dom_sf"/>
</dbReference>
<organism evidence="3 4">
    <name type="scientific">Gossypium australe</name>
    <dbReference type="NCBI Taxonomy" id="47621"/>
    <lineage>
        <taxon>Eukaryota</taxon>
        <taxon>Viridiplantae</taxon>
        <taxon>Streptophyta</taxon>
        <taxon>Embryophyta</taxon>
        <taxon>Tracheophyta</taxon>
        <taxon>Spermatophyta</taxon>
        <taxon>Magnoliopsida</taxon>
        <taxon>eudicotyledons</taxon>
        <taxon>Gunneridae</taxon>
        <taxon>Pentapetalae</taxon>
        <taxon>rosids</taxon>
        <taxon>malvids</taxon>
        <taxon>Malvales</taxon>
        <taxon>Malvaceae</taxon>
        <taxon>Malvoideae</taxon>
        <taxon>Gossypium</taxon>
    </lineage>
</organism>
<protein>
    <submittedName>
        <fullName evidence="3">TMV resistance protein N-like</fullName>
    </submittedName>
</protein>
<dbReference type="OrthoDB" id="1001794at2759"/>
<dbReference type="SUPFAM" id="SSF52058">
    <property type="entry name" value="L domain-like"/>
    <property type="match status" value="1"/>
</dbReference>
<dbReference type="FunFam" id="3.40.50.10140:FF:000007">
    <property type="entry name" value="Disease resistance protein (TIR-NBS-LRR class)"/>
    <property type="match status" value="1"/>
</dbReference>
<evidence type="ECO:0000259" key="2">
    <source>
        <dbReference type="PROSITE" id="PS50104"/>
    </source>
</evidence>
<dbReference type="InterPro" id="IPR035897">
    <property type="entry name" value="Toll_tir_struct_dom_sf"/>
</dbReference>
<reference evidence="4" key="1">
    <citation type="journal article" date="2019" name="Plant Biotechnol. J.">
        <title>Genome sequencing of the Australian wild diploid species Gossypium australe highlights disease resistance and delayed gland morphogenesis.</title>
        <authorList>
            <person name="Cai Y."/>
            <person name="Cai X."/>
            <person name="Wang Q."/>
            <person name="Wang P."/>
            <person name="Zhang Y."/>
            <person name="Cai C."/>
            <person name="Xu Y."/>
            <person name="Wang K."/>
            <person name="Zhou Z."/>
            <person name="Wang C."/>
            <person name="Geng S."/>
            <person name="Li B."/>
            <person name="Dong Q."/>
            <person name="Hou Y."/>
            <person name="Wang H."/>
            <person name="Ai P."/>
            <person name="Liu Z."/>
            <person name="Yi F."/>
            <person name="Sun M."/>
            <person name="An G."/>
            <person name="Cheng J."/>
            <person name="Zhang Y."/>
            <person name="Shi Q."/>
            <person name="Xie Y."/>
            <person name="Shi X."/>
            <person name="Chang Y."/>
            <person name="Huang F."/>
            <person name="Chen Y."/>
            <person name="Hong S."/>
            <person name="Mi L."/>
            <person name="Sun Q."/>
            <person name="Zhang L."/>
            <person name="Zhou B."/>
            <person name="Peng R."/>
            <person name="Zhang X."/>
            <person name="Liu F."/>
        </authorList>
    </citation>
    <scope>NUCLEOTIDE SEQUENCE [LARGE SCALE GENOMIC DNA]</scope>
    <source>
        <strain evidence="4">cv. PA1801</strain>
    </source>
</reference>
<dbReference type="Proteomes" id="UP000325315">
    <property type="component" value="Unassembled WGS sequence"/>
</dbReference>
<sequence length="778" mass="87608">MASPSPSTLMKYHVFLSFRGEDTRLNFTTHLLQALKDKRLDVFFDEEKLERGEQLSQALSRAIAVSKMSIIVLSEDYASSKSCLAELSDIMDRYRSKQQIVLPIFYQVNPSDVENHDGSFKTSFDQHEATRSVDEVKRWKTAFAEVGKLEGWHIDGSISDRLETTHIKGIVAHETHQIEGITSDMSCMKNLCFRNNFLFENMTKLKYIILYFSSNPLLKDGRYKTLFTTQIGISFLPNELRYLQWDYYPFTSLSSSFSPKNLVVLKLPHGNIKQLWDEDNQEFPKIPNNFDELDLSETGIKKIPDFIELLDRLERLTLRNSMVKDVSSNISKLKSLKVLDLSGCPIVKSPEIPRSLTGLYLSGTLIEEVDLSSNSVSSNSRAKDASSSISKLESNRQIDKSSFPIVDVPSPSLMFVCMDRCKGLNLLSELPPYLHELNVHDCTSLKKVSFADQNLYEFDYLDADDTFFNEFTMLFCNCFNLNDESINNIEANAMLKIESLAKKWAAGFDWDNVDGDFPSFICCFPENKISASKFECQSENSSLSLKIAPNGGSGSRFLVFAICVVANLSYCPAFEHLECICEYQLRGAGGGNGGGGGHEEFSGLIDFSRLPEPEEFMGDHVFILSSINMSFGSAFEEIQVLNEVFQMRRVHKISIGGRGSAVGFIQPHCSVYNIGECSCDRRASTISAGPNAQGCTSLEKVSFPDPNLYQFNCIDYEYCGLFMRFSNCFSLNQDAVDNIEKNAMLKFGSLAKEWAREYDCFAVSGEVKFQQISSSLRA</sequence>
<dbReference type="PANTHER" id="PTHR11017">
    <property type="entry name" value="LEUCINE-RICH REPEAT-CONTAINING PROTEIN"/>
    <property type="match status" value="1"/>
</dbReference>
<evidence type="ECO:0000256" key="1">
    <source>
        <dbReference type="ARBA" id="ARBA00023027"/>
    </source>
</evidence>